<dbReference type="Pfam" id="PF00160">
    <property type="entry name" value="Pro_isomerase"/>
    <property type="match status" value="1"/>
</dbReference>
<name>A0A6P4IZH3_DROKI</name>
<evidence type="ECO:0000256" key="1">
    <source>
        <dbReference type="ARBA" id="ARBA00008315"/>
    </source>
</evidence>
<dbReference type="OMA" id="VRMATHN"/>
<sequence>MRLVAYSEFYANHQSSRKAKMQARKVASDLLTDKLVREKLPRNRAPTYSEFRQIMRSAGKRTMADSNLLTFRSMVELRKAQIERGRLKSIKSSVDSRLNRDPTFFNRSKLVDELNHKQNLFRKNLQLLGKLTEINRVKYTVDCFNRKYPALQPNRIRIRDLTERLNQENRQLGCRLSAVKSKVDSQNPLAGPPKPLEQKASDETVSEFIPYMPSPRLGKRSAHVLLRPIVYFDLAVLENSQILGRLLLQLYTEISPEVVLEFVRMATHNDVQSHRFVRIFSNLWMEGELMLENRGTLSEHHSVKRSFLDPGKLTGLLSYSWDYRRNFPQGLLSYTISFKPLSVDPLQRVIFGQVRSGLRVLQSCPQFGTRNGKTKKTVIVARCGLL</sequence>
<dbReference type="RefSeq" id="XP_017028401.1">
    <property type="nucleotide sequence ID" value="XM_017172912.3"/>
</dbReference>
<evidence type="ECO:0000313" key="3">
    <source>
        <dbReference type="Proteomes" id="UP001652661"/>
    </source>
</evidence>
<dbReference type="InterPro" id="IPR002130">
    <property type="entry name" value="Cyclophilin-type_PPIase_dom"/>
</dbReference>
<dbReference type="Gene3D" id="2.40.100.10">
    <property type="entry name" value="Cyclophilin-like"/>
    <property type="match status" value="1"/>
</dbReference>
<dbReference type="GO" id="GO:0003755">
    <property type="term" value="F:peptidyl-prolyl cis-trans isomerase activity"/>
    <property type="evidence" value="ECO:0007669"/>
    <property type="project" value="InterPro"/>
</dbReference>
<evidence type="ECO:0000259" key="2">
    <source>
        <dbReference type="PROSITE" id="PS50072"/>
    </source>
</evidence>
<reference evidence="4" key="1">
    <citation type="submission" date="2025-08" db="UniProtKB">
        <authorList>
            <consortium name="RefSeq"/>
        </authorList>
    </citation>
    <scope>IDENTIFICATION</scope>
    <source>
        <strain evidence="4">14028-0561.14</strain>
        <tissue evidence="4">Whole fly</tissue>
    </source>
</reference>
<dbReference type="PROSITE" id="PS50072">
    <property type="entry name" value="CSA_PPIASE_2"/>
    <property type="match status" value="1"/>
</dbReference>
<dbReference type="AlphaFoldDB" id="A0A6P4IZH3"/>
<comment type="similarity">
    <text evidence="1">Belongs to the CFAP97 family.</text>
</comment>
<proteinExistence type="inferred from homology"/>
<dbReference type="OrthoDB" id="193499at2759"/>
<protein>
    <recommendedName>
        <fullName evidence="2">PPIase cyclophilin-type domain-containing protein</fullName>
    </recommendedName>
</protein>
<dbReference type="SUPFAM" id="SSF50891">
    <property type="entry name" value="Cyclophilin-like"/>
    <property type="match status" value="1"/>
</dbReference>
<evidence type="ECO:0000313" key="4">
    <source>
        <dbReference type="RefSeq" id="XP_017028401.1"/>
    </source>
</evidence>
<dbReference type="Pfam" id="PF13879">
    <property type="entry name" value="Hmw_CFAP97"/>
    <property type="match status" value="1"/>
</dbReference>
<dbReference type="InterPro" id="IPR029488">
    <property type="entry name" value="Hmw/CFAP97"/>
</dbReference>
<dbReference type="GeneID" id="108078825"/>
<accession>A0A6P4IZH3</accession>
<dbReference type="Proteomes" id="UP001652661">
    <property type="component" value="Chromosome 3L"/>
</dbReference>
<dbReference type="InterPro" id="IPR029000">
    <property type="entry name" value="Cyclophilin-like_dom_sf"/>
</dbReference>
<organism evidence="3 4">
    <name type="scientific">Drosophila kikkawai</name>
    <name type="common">Fruit fly</name>
    <dbReference type="NCBI Taxonomy" id="30033"/>
    <lineage>
        <taxon>Eukaryota</taxon>
        <taxon>Metazoa</taxon>
        <taxon>Ecdysozoa</taxon>
        <taxon>Arthropoda</taxon>
        <taxon>Hexapoda</taxon>
        <taxon>Insecta</taxon>
        <taxon>Pterygota</taxon>
        <taxon>Neoptera</taxon>
        <taxon>Endopterygota</taxon>
        <taxon>Diptera</taxon>
        <taxon>Brachycera</taxon>
        <taxon>Muscomorpha</taxon>
        <taxon>Ephydroidea</taxon>
        <taxon>Drosophilidae</taxon>
        <taxon>Drosophila</taxon>
        <taxon>Sophophora</taxon>
    </lineage>
</organism>
<keyword evidence="3" id="KW-1185">Reference proteome</keyword>
<feature type="domain" description="PPIase cyclophilin-type" evidence="2">
    <location>
        <begin position="233"/>
        <end position="385"/>
    </location>
</feature>
<gene>
    <name evidence="4" type="primary">LOC108078825</name>
</gene>